<keyword evidence="2 7" id="KW-0813">Transport</keyword>
<keyword evidence="3" id="KW-1003">Cell membrane</keyword>
<proteinExistence type="inferred from homology"/>
<name>A0ABS6K6Y3_9FIRM</name>
<dbReference type="Pfam" id="PF00528">
    <property type="entry name" value="BPD_transp_1"/>
    <property type="match status" value="1"/>
</dbReference>
<comment type="similarity">
    <text evidence="7">Belongs to the binding-protein-dependent transport system permease family.</text>
</comment>
<keyword evidence="4 7" id="KW-0812">Transmembrane</keyword>
<dbReference type="EMBL" id="JAHQCX010000005">
    <property type="protein sequence ID" value="MBU9726306.1"/>
    <property type="molecule type" value="Genomic_DNA"/>
</dbReference>
<dbReference type="Gene3D" id="1.10.3720.10">
    <property type="entry name" value="MetI-like"/>
    <property type="match status" value="1"/>
</dbReference>
<reference evidence="9 10" key="1">
    <citation type="submission" date="2021-06" db="EMBL/GenBank/DDBJ databases">
        <title>Description of novel taxa of the family Lachnospiraceae.</title>
        <authorList>
            <person name="Chaplin A.V."/>
            <person name="Sokolova S.R."/>
            <person name="Pikina A.P."/>
            <person name="Korzhanova M."/>
            <person name="Belova V."/>
            <person name="Korostin D."/>
            <person name="Efimov B.A."/>
        </authorList>
    </citation>
    <scope>NUCLEOTIDE SEQUENCE [LARGE SCALE GENOMIC DNA]</scope>
    <source>
        <strain evidence="9 10">ASD4241</strain>
    </source>
</reference>
<evidence type="ECO:0000256" key="2">
    <source>
        <dbReference type="ARBA" id="ARBA00022448"/>
    </source>
</evidence>
<feature type="transmembrane region" description="Helical" evidence="7">
    <location>
        <begin position="247"/>
        <end position="265"/>
    </location>
</feature>
<feature type="transmembrane region" description="Helical" evidence="7">
    <location>
        <begin position="74"/>
        <end position="92"/>
    </location>
</feature>
<evidence type="ECO:0000313" key="10">
    <source>
        <dbReference type="Proteomes" id="UP001314681"/>
    </source>
</evidence>
<feature type="domain" description="ABC transmembrane type-1" evidence="8">
    <location>
        <begin position="69"/>
        <end position="265"/>
    </location>
</feature>
<comment type="subcellular location">
    <subcellularLocation>
        <location evidence="1 7">Cell membrane</location>
        <topology evidence="1 7">Multi-pass membrane protein</topology>
    </subcellularLocation>
</comment>
<dbReference type="PANTHER" id="PTHR43744">
    <property type="entry name" value="ABC TRANSPORTER PERMEASE PROTEIN MG189-RELATED-RELATED"/>
    <property type="match status" value="1"/>
</dbReference>
<dbReference type="Proteomes" id="UP001314681">
    <property type="component" value="Unassembled WGS sequence"/>
</dbReference>
<comment type="caution">
    <text evidence="9">The sequence shown here is derived from an EMBL/GenBank/DDBJ whole genome shotgun (WGS) entry which is preliminary data.</text>
</comment>
<dbReference type="RefSeq" id="WP_158351206.1">
    <property type="nucleotide sequence ID" value="NZ_JAHQCX010000005.1"/>
</dbReference>
<feature type="transmembrane region" description="Helical" evidence="7">
    <location>
        <begin position="181"/>
        <end position="206"/>
    </location>
</feature>
<gene>
    <name evidence="9" type="ORF">KTH90_09790</name>
</gene>
<evidence type="ECO:0000256" key="4">
    <source>
        <dbReference type="ARBA" id="ARBA00022692"/>
    </source>
</evidence>
<evidence type="ECO:0000256" key="7">
    <source>
        <dbReference type="RuleBase" id="RU363032"/>
    </source>
</evidence>
<sequence>MLKKSRFGIWILICIVLGAIFLLPFVWMLSTSLMSTEQIVKYPPELIPSPATLRSFEYIFTKSDFFTYFKNSSIITLLNIFGTLISTTLVAYGFAKYDARLKGFWFALLMSTMMVPYFVTIIPLYSIYAKLKLINTIVPLVLPNILAGSAFSIFLLHQFFKTFPKEIEEASRIDGCSELNILFKIVIPNSKAILFVVGIFMFVWTWNDYFGPVIFLNDQSKYTLAVGLVFLNSSISGYKDALDQGPVMAMSLLTVLPIIILYVCFQKYFIKGIVNSGLKG</sequence>
<organism evidence="9 10">
    <name type="scientific">Diplocloster modestus</name>
    <dbReference type="NCBI Taxonomy" id="2850322"/>
    <lineage>
        <taxon>Bacteria</taxon>
        <taxon>Bacillati</taxon>
        <taxon>Bacillota</taxon>
        <taxon>Clostridia</taxon>
        <taxon>Lachnospirales</taxon>
        <taxon>Lachnospiraceae</taxon>
        <taxon>Diplocloster</taxon>
    </lineage>
</organism>
<evidence type="ECO:0000259" key="8">
    <source>
        <dbReference type="PROSITE" id="PS50928"/>
    </source>
</evidence>
<evidence type="ECO:0000313" key="9">
    <source>
        <dbReference type="EMBL" id="MBU9726306.1"/>
    </source>
</evidence>
<feature type="transmembrane region" description="Helical" evidence="7">
    <location>
        <begin position="7"/>
        <end position="27"/>
    </location>
</feature>
<dbReference type="CDD" id="cd06261">
    <property type="entry name" value="TM_PBP2"/>
    <property type="match status" value="1"/>
</dbReference>
<evidence type="ECO:0000256" key="6">
    <source>
        <dbReference type="ARBA" id="ARBA00023136"/>
    </source>
</evidence>
<dbReference type="PANTHER" id="PTHR43744:SF12">
    <property type="entry name" value="ABC TRANSPORTER PERMEASE PROTEIN MG189-RELATED"/>
    <property type="match status" value="1"/>
</dbReference>
<accession>A0ABS6K6Y3</accession>
<evidence type="ECO:0000256" key="1">
    <source>
        <dbReference type="ARBA" id="ARBA00004651"/>
    </source>
</evidence>
<keyword evidence="6 7" id="KW-0472">Membrane</keyword>
<evidence type="ECO:0000256" key="3">
    <source>
        <dbReference type="ARBA" id="ARBA00022475"/>
    </source>
</evidence>
<feature type="transmembrane region" description="Helical" evidence="7">
    <location>
        <begin position="104"/>
        <end position="128"/>
    </location>
</feature>
<dbReference type="InterPro" id="IPR000515">
    <property type="entry name" value="MetI-like"/>
</dbReference>
<dbReference type="InterPro" id="IPR035906">
    <property type="entry name" value="MetI-like_sf"/>
</dbReference>
<evidence type="ECO:0000256" key="5">
    <source>
        <dbReference type="ARBA" id="ARBA00022989"/>
    </source>
</evidence>
<keyword evidence="5 7" id="KW-1133">Transmembrane helix</keyword>
<dbReference type="PROSITE" id="PS50928">
    <property type="entry name" value="ABC_TM1"/>
    <property type="match status" value="1"/>
</dbReference>
<feature type="transmembrane region" description="Helical" evidence="7">
    <location>
        <begin position="140"/>
        <end position="160"/>
    </location>
</feature>
<keyword evidence="10" id="KW-1185">Reference proteome</keyword>
<protein>
    <submittedName>
        <fullName evidence="9">Carbohydrate ABC transporter permease</fullName>
    </submittedName>
</protein>
<dbReference type="SUPFAM" id="SSF161098">
    <property type="entry name" value="MetI-like"/>
    <property type="match status" value="1"/>
</dbReference>